<dbReference type="RefSeq" id="WP_170928469.1">
    <property type="nucleotide sequence ID" value="NZ_FWWU01000005.1"/>
</dbReference>
<dbReference type="InterPro" id="IPR020904">
    <property type="entry name" value="Sc_DH/Rdtase_CS"/>
</dbReference>
<evidence type="ECO:0000256" key="2">
    <source>
        <dbReference type="ARBA" id="ARBA00023002"/>
    </source>
</evidence>
<organism evidence="4 5">
    <name type="scientific">Deinococcus hopiensis KR-140</name>
    <dbReference type="NCBI Taxonomy" id="695939"/>
    <lineage>
        <taxon>Bacteria</taxon>
        <taxon>Thermotogati</taxon>
        <taxon>Deinococcota</taxon>
        <taxon>Deinococci</taxon>
        <taxon>Deinococcales</taxon>
        <taxon>Deinococcaceae</taxon>
        <taxon>Deinococcus</taxon>
    </lineage>
</organism>
<dbReference type="STRING" id="695939.SAMN00790413_04770"/>
<dbReference type="CDD" id="cd05233">
    <property type="entry name" value="SDR_c"/>
    <property type="match status" value="1"/>
</dbReference>
<dbReference type="PRINTS" id="PR00081">
    <property type="entry name" value="GDHRDH"/>
</dbReference>
<dbReference type="Proteomes" id="UP000192582">
    <property type="component" value="Unassembled WGS sequence"/>
</dbReference>
<sequence length="251" mass="25183">MSGAGDLRGRVALVTGGGGGIGSAICEALAGAGATVLVGYASQPERAVQLAAGLPGAAHHALRVPVDNSGVLAQAAADVMATQGRLDLLVNNAGVTTPVPHADLDSLSDEWIDTILRVNVRGAFAAVRAFAPLLRSSGDGLIVNISSVAAVTGLGSNVAYCASKAALDSMTRSLARALAPEIRVLSVSPGWVDGEYAARMPTDLVAAQAALTPLGRIARPQEVARAVIAAATHLTFSTGTVIPVDGGRPLN</sequence>
<dbReference type="InterPro" id="IPR002347">
    <property type="entry name" value="SDR_fam"/>
</dbReference>
<dbReference type="PROSITE" id="PS00061">
    <property type="entry name" value="ADH_SHORT"/>
    <property type="match status" value="1"/>
</dbReference>
<dbReference type="SUPFAM" id="SSF51735">
    <property type="entry name" value="NAD(P)-binding Rossmann-fold domains"/>
    <property type="match status" value="1"/>
</dbReference>
<dbReference type="GO" id="GO:0016491">
    <property type="term" value="F:oxidoreductase activity"/>
    <property type="evidence" value="ECO:0007669"/>
    <property type="project" value="UniProtKB-KW"/>
</dbReference>
<dbReference type="InterPro" id="IPR057326">
    <property type="entry name" value="KR_dom"/>
</dbReference>
<evidence type="ECO:0000313" key="4">
    <source>
        <dbReference type="EMBL" id="SMB81925.1"/>
    </source>
</evidence>
<keyword evidence="5" id="KW-1185">Reference proteome</keyword>
<dbReference type="EMBL" id="FWWU01000005">
    <property type="protein sequence ID" value="SMB81925.1"/>
    <property type="molecule type" value="Genomic_DNA"/>
</dbReference>
<dbReference type="PRINTS" id="PR00080">
    <property type="entry name" value="SDRFAMILY"/>
</dbReference>
<gene>
    <name evidence="4" type="ORF">SAMN00790413_04770</name>
</gene>
<evidence type="ECO:0000313" key="5">
    <source>
        <dbReference type="Proteomes" id="UP000192582"/>
    </source>
</evidence>
<dbReference type="PANTHER" id="PTHR43639">
    <property type="entry name" value="OXIDOREDUCTASE, SHORT-CHAIN DEHYDROGENASE/REDUCTASE FAMILY (AFU_ORTHOLOGUE AFUA_5G02870)"/>
    <property type="match status" value="1"/>
</dbReference>
<accession>A0A1W1ULC0</accession>
<dbReference type="Gene3D" id="3.40.50.720">
    <property type="entry name" value="NAD(P)-binding Rossmann-like Domain"/>
    <property type="match status" value="1"/>
</dbReference>
<evidence type="ECO:0000256" key="1">
    <source>
        <dbReference type="ARBA" id="ARBA00006484"/>
    </source>
</evidence>
<dbReference type="InterPro" id="IPR036291">
    <property type="entry name" value="NAD(P)-bd_dom_sf"/>
</dbReference>
<dbReference type="AlphaFoldDB" id="A0A1W1ULC0"/>
<dbReference type="Pfam" id="PF13561">
    <property type="entry name" value="adh_short_C2"/>
    <property type="match status" value="1"/>
</dbReference>
<comment type="similarity">
    <text evidence="1">Belongs to the short-chain dehydrogenases/reductases (SDR) family.</text>
</comment>
<keyword evidence="2" id="KW-0560">Oxidoreductase</keyword>
<proteinExistence type="inferred from homology"/>
<feature type="domain" description="Ketoreductase" evidence="3">
    <location>
        <begin position="10"/>
        <end position="194"/>
    </location>
</feature>
<name>A0A1W1ULC0_9DEIO</name>
<dbReference type="SMART" id="SM00822">
    <property type="entry name" value="PKS_KR"/>
    <property type="match status" value="1"/>
</dbReference>
<evidence type="ECO:0000259" key="3">
    <source>
        <dbReference type="SMART" id="SM00822"/>
    </source>
</evidence>
<dbReference type="FunFam" id="3.40.50.720:FF:000084">
    <property type="entry name" value="Short-chain dehydrogenase reductase"/>
    <property type="match status" value="1"/>
</dbReference>
<reference evidence="4 5" key="1">
    <citation type="submission" date="2017-04" db="EMBL/GenBank/DDBJ databases">
        <authorList>
            <person name="Afonso C.L."/>
            <person name="Miller P.J."/>
            <person name="Scott M.A."/>
            <person name="Spackman E."/>
            <person name="Goraichik I."/>
            <person name="Dimitrov K.M."/>
            <person name="Suarez D.L."/>
            <person name="Swayne D.E."/>
        </authorList>
    </citation>
    <scope>NUCLEOTIDE SEQUENCE [LARGE SCALE GENOMIC DNA]</scope>
    <source>
        <strain evidence="4 5">KR-140</strain>
    </source>
</reference>
<dbReference type="PANTHER" id="PTHR43639:SF1">
    <property type="entry name" value="SHORT-CHAIN DEHYDROGENASE_REDUCTASE FAMILY PROTEIN"/>
    <property type="match status" value="1"/>
</dbReference>
<protein>
    <submittedName>
        <fullName evidence="4">3-oxoacyl-[acyl-carrier protein] reductase</fullName>
    </submittedName>
</protein>